<keyword evidence="1" id="KW-0732">Signal</keyword>
<evidence type="ECO:0000313" key="3">
    <source>
        <dbReference type="Proteomes" id="UP000515977"/>
    </source>
</evidence>
<sequence>MRQWILAAGLALCAFAAQADGLENKWRLEVSGNAKTAGQIVVQVSPEKGEPIRATAQIPAGTAENDVARNVSTALQMAASGHYSVEVDDGEDVLVKKKDGERDFAVTVVENTVQGVTVNVDTE</sequence>
<gene>
    <name evidence="2" type="ORF">H9L17_09620</name>
</gene>
<reference evidence="2 3" key="1">
    <citation type="submission" date="2020-08" db="EMBL/GenBank/DDBJ databases">
        <title>Genome sequence of Thermomonas brevis KACC 16975T.</title>
        <authorList>
            <person name="Hyun D.-W."/>
            <person name="Bae J.-W."/>
        </authorList>
    </citation>
    <scope>NUCLEOTIDE SEQUENCE [LARGE SCALE GENOMIC DNA]</scope>
    <source>
        <strain evidence="2 3">KACC 16975</strain>
    </source>
</reference>
<keyword evidence="3" id="KW-1185">Reference proteome</keyword>
<evidence type="ECO:0000313" key="2">
    <source>
        <dbReference type="EMBL" id="QNN45486.1"/>
    </source>
</evidence>
<organism evidence="2 3">
    <name type="scientific">Thermomonas brevis</name>
    <dbReference type="NCBI Taxonomy" id="215691"/>
    <lineage>
        <taxon>Bacteria</taxon>
        <taxon>Pseudomonadati</taxon>
        <taxon>Pseudomonadota</taxon>
        <taxon>Gammaproteobacteria</taxon>
        <taxon>Lysobacterales</taxon>
        <taxon>Lysobacteraceae</taxon>
        <taxon>Thermomonas</taxon>
    </lineage>
</organism>
<evidence type="ECO:0008006" key="4">
    <source>
        <dbReference type="Google" id="ProtNLM"/>
    </source>
</evidence>
<protein>
    <recommendedName>
        <fullName evidence="4">PepSY domain-containing protein</fullName>
    </recommendedName>
</protein>
<dbReference type="Proteomes" id="UP000515977">
    <property type="component" value="Chromosome"/>
</dbReference>
<feature type="chain" id="PRO_5028838363" description="PepSY domain-containing protein" evidence="1">
    <location>
        <begin position="20"/>
        <end position="123"/>
    </location>
</feature>
<dbReference type="KEGG" id="tbv:H9L17_09620"/>
<proteinExistence type="predicted"/>
<dbReference type="RefSeq" id="WP_187569254.1">
    <property type="nucleotide sequence ID" value="NZ_CP060711.1"/>
</dbReference>
<dbReference type="AlphaFoldDB" id="A0A7G9QQ61"/>
<accession>A0A7G9QQ61</accession>
<name>A0A7G9QQ61_9GAMM</name>
<feature type="signal peptide" evidence="1">
    <location>
        <begin position="1"/>
        <end position="19"/>
    </location>
</feature>
<evidence type="ECO:0000256" key="1">
    <source>
        <dbReference type="SAM" id="SignalP"/>
    </source>
</evidence>
<dbReference type="EMBL" id="CP060711">
    <property type="protein sequence ID" value="QNN45486.1"/>
    <property type="molecule type" value="Genomic_DNA"/>
</dbReference>